<dbReference type="InterPro" id="IPR008978">
    <property type="entry name" value="HSP20-like_chaperone"/>
</dbReference>
<dbReference type="InterPro" id="IPR031107">
    <property type="entry name" value="Small_HSP"/>
</dbReference>
<accession>A0A1R0H5C9</accession>
<reference evidence="5 6" key="1">
    <citation type="journal article" date="2016" name="Mol. Biol. Evol.">
        <title>Genome-Wide Survey of Gut Fungi (Harpellales) Reveals the First Horizontally Transferred Ubiquitin Gene from a Mosquito Host.</title>
        <authorList>
            <person name="Wang Y."/>
            <person name="White M.M."/>
            <person name="Kvist S."/>
            <person name="Moncalvo J.M."/>
        </authorList>
    </citation>
    <scope>NUCLEOTIDE SEQUENCE [LARGE SCALE GENOMIC DNA]</scope>
    <source>
        <strain evidence="5 6">ALG-7-W6</strain>
    </source>
</reference>
<evidence type="ECO:0000313" key="5">
    <source>
        <dbReference type="EMBL" id="OLY84316.1"/>
    </source>
</evidence>
<keyword evidence="1 5" id="KW-0346">Stress response</keyword>
<protein>
    <submittedName>
        <fullName evidence="5">Small heat shock protein C4</fullName>
    </submittedName>
</protein>
<evidence type="ECO:0000256" key="2">
    <source>
        <dbReference type="PROSITE-ProRule" id="PRU00285"/>
    </source>
</evidence>
<keyword evidence="6" id="KW-1185">Reference proteome</keyword>
<comment type="similarity">
    <text evidence="2 3">Belongs to the small heat shock protein (HSP20) family.</text>
</comment>
<name>A0A1R0H5C9_9FUNG</name>
<dbReference type="Pfam" id="PF00011">
    <property type="entry name" value="HSP20"/>
    <property type="match status" value="1"/>
</dbReference>
<dbReference type="PANTHER" id="PTHR11527">
    <property type="entry name" value="HEAT-SHOCK PROTEIN 20 FAMILY MEMBER"/>
    <property type="match status" value="1"/>
</dbReference>
<evidence type="ECO:0000313" key="6">
    <source>
        <dbReference type="Proteomes" id="UP000187455"/>
    </source>
</evidence>
<evidence type="ECO:0000259" key="4">
    <source>
        <dbReference type="PROSITE" id="PS01031"/>
    </source>
</evidence>
<dbReference type="AlphaFoldDB" id="A0A1R0H5C9"/>
<dbReference type="CDD" id="cd06464">
    <property type="entry name" value="ACD_sHsps-like"/>
    <property type="match status" value="1"/>
</dbReference>
<proteinExistence type="inferred from homology"/>
<dbReference type="EMBL" id="LSSL01000542">
    <property type="protein sequence ID" value="OLY84316.1"/>
    <property type="molecule type" value="Genomic_DNA"/>
</dbReference>
<gene>
    <name evidence="5" type="ORF">AYI68_g1524</name>
</gene>
<dbReference type="InterPro" id="IPR002068">
    <property type="entry name" value="A-crystallin/Hsp20_dom"/>
</dbReference>
<dbReference type="Gene3D" id="2.60.40.790">
    <property type="match status" value="1"/>
</dbReference>
<sequence>MSARANDDVSVSEGHDDLEVVETAKKQTDKEENGFFGKFVDPFFQRHFDLMREHMALAFSEFNPSVSRESSREVSSLNEPTIVGSEFKTGGSGLWTPRVGMTGTANSLVISAELPGVTRDQVKVKVLDDDKLVISGEKVGTVFTDGENYHQGERFYGSFERILSIPKNSDLDHITSKIDNGVLEVTIPKKSVPEIPERHVQIE</sequence>
<organism evidence="5 6">
    <name type="scientific">Smittium mucronatum</name>
    <dbReference type="NCBI Taxonomy" id="133383"/>
    <lineage>
        <taxon>Eukaryota</taxon>
        <taxon>Fungi</taxon>
        <taxon>Fungi incertae sedis</taxon>
        <taxon>Zoopagomycota</taxon>
        <taxon>Kickxellomycotina</taxon>
        <taxon>Harpellomycetes</taxon>
        <taxon>Harpellales</taxon>
        <taxon>Legeriomycetaceae</taxon>
        <taxon>Smittium</taxon>
    </lineage>
</organism>
<dbReference type="Proteomes" id="UP000187455">
    <property type="component" value="Unassembled WGS sequence"/>
</dbReference>
<evidence type="ECO:0000256" key="1">
    <source>
        <dbReference type="ARBA" id="ARBA00023016"/>
    </source>
</evidence>
<evidence type="ECO:0000256" key="3">
    <source>
        <dbReference type="RuleBase" id="RU003616"/>
    </source>
</evidence>
<dbReference type="PROSITE" id="PS01031">
    <property type="entry name" value="SHSP"/>
    <property type="match status" value="1"/>
</dbReference>
<feature type="domain" description="SHSP" evidence="4">
    <location>
        <begin position="90"/>
        <end position="203"/>
    </location>
</feature>
<comment type="caution">
    <text evidence="5">The sequence shown here is derived from an EMBL/GenBank/DDBJ whole genome shotgun (WGS) entry which is preliminary data.</text>
</comment>
<dbReference type="SUPFAM" id="SSF49764">
    <property type="entry name" value="HSP20-like chaperones"/>
    <property type="match status" value="1"/>
</dbReference>
<dbReference type="OrthoDB" id="1431247at2759"/>
<dbReference type="STRING" id="133383.A0A1R0H5C9"/>